<dbReference type="Gene3D" id="3.30.565.10">
    <property type="entry name" value="Histidine kinase-like ATPase, C-terminal domain"/>
    <property type="match status" value="1"/>
</dbReference>
<dbReference type="NCBIfam" id="TIGR00229">
    <property type="entry name" value="sensory_box"/>
    <property type="match status" value="1"/>
</dbReference>
<dbReference type="CDD" id="cd00082">
    <property type="entry name" value="HisKA"/>
    <property type="match status" value="1"/>
</dbReference>
<feature type="transmembrane region" description="Helical" evidence="9">
    <location>
        <begin position="21"/>
        <end position="43"/>
    </location>
</feature>
<dbReference type="PRINTS" id="PR00344">
    <property type="entry name" value="BCTRLSENSOR"/>
</dbReference>
<dbReference type="SUPFAM" id="SSF55785">
    <property type="entry name" value="PYP-like sensor domain (PAS domain)"/>
    <property type="match status" value="1"/>
</dbReference>
<feature type="coiled-coil region" evidence="8">
    <location>
        <begin position="348"/>
        <end position="403"/>
    </location>
</feature>
<dbReference type="SMART" id="SM00091">
    <property type="entry name" value="PAS"/>
    <property type="match status" value="1"/>
</dbReference>
<dbReference type="Gene3D" id="3.30.450.20">
    <property type="entry name" value="PAS domain"/>
    <property type="match status" value="1"/>
</dbReference>
<evidence type="ECO:0000313" key="13">
    <source>
        <dbReference type="EMBL" id="AJH01547.1"/>
    </source>
</evidence>
<dbReference type="InterPro" id="IPR003661">
    <property type="entry name" value="HisK_dim/P_dom"/>
</dbReference>
<feature type="transmembrane region" description="Helical" evidence="9">
    <location>
        <begin position="148"/>
        <end position="170"/>
    </location>
</feature>
<evidence type="ECO:0000259" key="11">
    <source>
        <dbReference type="PROSITE" id="PS50112"/>
    </source>
</evidence>
<evidence type="ECO:0000259" key="10">
    <source>
        <dbReference type="PROSITE" id="PS50109"/>
    </source>
</evidence>
<dbReference type="Proteomes" id="UP000031866">
    <property type="component" value="Chromosome"/>
</dbReference>
<dbReference type="InterPro" id="IPR036890">
    <property type="entry name" value="HATPase_C_sf"/>
</dbReference>
<dbReference type="InterPro" id="IPR005467">
    <property type="entry name" value="His_kinase_dom"/>
</dbReference>
<dbReference type="SMART" id="SM00304">
    <property type="entry name" value="HAMP"/>
    <property type="match status" value="1"/>
</dbReference>
<comment type="subcellular location">
    <subcellularLocation>
        <location evidence="2">Membrane</location>
    </subcellularLocation>
</comment>
<evidence type="ECO:0000256" key="2">
    <source>
        <dbReference type="ARBA" id="ARBA00004370"/>
    </source>
</evidence>
<dbReference type="PANTHER" id="PTHR43065:SF50">
    <property type="entry name" value="HISTIDINE KINASE"/>
    <property type="match status" value="1"/>
</dbReference>
<dbReference type="PANTHER" id="PTHR43065">
    <property type="entry name" value="SENSOR HISTIDINE KINASE"/>
    <property type="match status" value="1"/>
</dbReference>
<dbReference type="Pfam" id="PF00672">
    <property type="entry name" value="HAMP"/>
    <property type="match status" value="1"/>
</dbReference>
<evidence type="ECO:0000313" key="14">
    <source>
        <dbReference type="Proteomes" id="UP000031866"/>
    </source>
</evidence>
<evidence type="ECO:0000256" key="6">
    <source>
        <dbReference type="ARBA" id="ARBA00022777"/>
    </source>
</evidence>
<evidence type="ECO:0000256" key="5">
    <source>
        <dbReference type="ARBA" id="ARBA00022679"/>
    </source>
</evidence>
<dbReference type="Pfam" id="PF13188">
    <property type="entry name" value="PAS_8"/>
    <property type="match status" value="1"/>
</dbReference>
<keyword evidence="5" id="KW-0808">Transferase</keyword>
<dbReference type="SUPFAM" id="SSF158472">
    <property type="entry name" value="HAMP domain-like"/>
    <property type="match status" value="1"/>
</dbReference>
<dbReference type="GO" id="GO:0016020">
    <property type="term" value="C:membrane"/>
    <property type="evidence" value="ECO:0007669"/>
    <property type="project" value="UniProtKB-SubCell"/>
</dbReference>
<dbReference type="Gene3D" id="6.10.340.10">
    <property type="match status" value="1"/>
</dbReference>
<dbReference type="STRING" id="1520.LF65_05018"/>
<evidence type="ECO:0000256" key="8">
    <source>
        <dbReference type="SAM" id="Coils"/>
    </source>
</evidence>
<dbReference type="InterPro" id="IPR035965">
    <property type="entry name" value="PAS-like_dom_sf"/>
</dbReference>
<dbReference type="SMART" id="SM00388">
    <property type="entry name" value="HisKA"/>
    <property type="match status" value="1"/>
</dbReference>
<dbReference type="InterPro" id="IPR003660">
    <property type="entry name" value="HAMP_dom"/>
</dbReference>
<keyword evidence="9" id="KW-1133">Transmembrane helix</keyword>
<organism evidence="13 14">
    <name type="scientific">Clostridium beijerinckii</name>
    <name type="common">Clostridium MP</name>
    <dbReference type="NCBI Taxonomy" id="1520"/>
    <lineage>
        <taxon>Bacteria</taxon>
        <taxon>Bacillati</taxon>
        <taxon>Bacillota</taxon>
        <taxon>Clostridia</taxon>
        <taxon>Eubacteriales</taxon>
        <taxon>Clostridiaceae</taxon>
        <taxon>Clostridium</taxon>
    </lineage>
</organism>
<dbReference type="Pfam" id="PF02518">
    <property type="entry name" value="HATPase_c"/>
    <property type="match status" value="1"/>
</dbReference>
<sequence length="649" mass="74887">MSIKKKFRNMKIKRRFTISTLTVVIITMLIFEIIRIIILVSGINKDSMQKVETITRLAALSYQDPIWNLNIVGIKEISDALFEDEEIGYIQVKAKGNGEIYNKYKKDDIYSEQNLIIKKVNVLKDEIPIGEVTIGLTRYYKSKVIENYIIATIIRLLVMVLLLWLAISIVSRIVTKSIYELSVGTDEISNGNLTHRLFINSRDEIGELAIKFNNMAQTLYNMIKQRNEAINELKYSEEKFNKAFNYSADVIAIVRLSDKLYIEINQAFLRTFGYKREEIIGHYSDEFNLWENEEHRLKVIQILDSGGMLRNEEITWNTKYGEVRVGLFSTEIIEIDCIECVIFVWNDITERKKISEELKRVNDELEDKVNERTKQLMQTLAELEEQHNKLKSAQSKLIQSEKMASLGTLVAGVAHEINNPINYIYLSSKVLDMDLYNFKEELMELLDDADDDVLNFFEQYFNKFSKSIINILDGSNQVTTIVNDLRLFSRLDEAVKKEIDVPEALETTIRLVKTQYTKQIKFIKNFQTHRKIVCYPSQLNQVFLNIIVNACHAIVEKQNDLVCENNGLIVIRVFDNNKEIIIEFCDNGCGMTKDTISRIFEPFFTTKPMGQGTGLGMSISYGIIEKHNGSIDVESKVGEGSTITIHIPY</sequence>
<evidence type="ECO:0000256" key="9">
    <source>
        <dbReference type="SAM" id="Phobius"/>
    </source>
</evidence>
<dbReference type="InterPro" id="IPR000014">
    <property type="entry name" value="PAS"/>
</dbReference>
<dbReference type="RefSeq" id="WP_041899980.1">
    <property type="nucleotide sequence ID" value="NZ_CP010086.2"/>
</dbReference>
<evidence type="ECO:0000256" key="7">
    <source>
        <dbReference type="ARBA" id="ARBA00023012"/>
    </source>
</evidence>
<evidence type="ECO:0000256" key="1">
    <source>
        <dbReference type="ARBA" id="ARBA00000085"/>
    </source>
</evidence>
<dbReference type="SUPFAM" id="SSF55874">
    <property type="entry name" value="ATPase domain of HSP90 chaperone/DNA topoisomerase II/histidine kinase"/>
    <property type="match status" value="1"/>
</dbReference>
<dbReference type="InterPro" id="IPR036097">
    <property type="entry name" value="HisK_dim/P_sf"/>
</dbReference>
<dbReference type="SMART" id="SM00387">
    <property type="entry name" value="HATPase_c"/>
    <property type="match status" value="1"/>
</dbReference>
<dbReference type="EC" id="2.7.13.3" evidence="3"/>
<protein>
    <recommendedName>
        <fullName evidence="3">histidine kinase</fullName>
        <ecNumber evidence="3">2.7.13.3</ecNumber>
    </recommendedName>
</protein>
<dbReference type="OrthoDB" id="9784397at2"/>
<dbReference type="InterPro" id="IPR004358">
    <property type="entry name" value="Sig_transdc_His_kin-like_C"/>
</dbReference>
<dbReference type="PROSITE" id="PS50112">
    <property type="entry name" value="PAS"/>
    <property type="match status" value="1"/>
</dbReference>
<dbReference type="InterPro" id="IPR003594">
    <property type="entry name" value="HATPase_dom"/>
</dbReference>
<comment type="catalytic activity">
    <reaction evidence="1">
        <text>ATP + protein L-histidine = ADP + protein N-phospho-L-histidine.</text>
        <dbReference type="EC" id="2.7.13.3"/>
    </reaction>
</comment>
<feature type="domain" description="HAMP" evidence="12">
    <location>
        <begin position="172"/>
        <end position="224"/>
    </location>
</feature>
<dbReference type="EMBL" id="CP010086">
    <property type="protein sequence ID" value="AJH01547.1"/>
    <property type="molecule type" value="Genomic_DNA"/>
</dbReference>
<dbReference type="PROSITE" id="PS50885">
    <property type="entry name" value="HAMP"/>
    <property type="match status" value="1"/>
</dbReference>
<name>A0A0B5QTF9_CLOBE</name>
<gene>
    <name evidence="13" type="ORF">LF65_05018</name>
</gene>
<dbReference type="PROSITE" id="PS50109">
    <property type="entry name" value="HIS_KIN"/>
    <property type="match status" value="1"/>
</dbReference>
<keyword evidence="9" id="KW-0812">Transmembrane</keyword>
<evidence type="ECO:0000256" key="4">
    <source>
        <dbReference type="ARBA" id="ARBA00022553"/>
    </source>
</evidence>
<dbReference type="Gene3D" id="1.10.287.130">
    <property type="match status" value="1"/>
</dbReference>
<proteinExistence type="predicted"/>
<dbReference type="CDD" id="cd00130">
    <property type="entry name" value="PAS"/>
    <property type="match status" value="1"/>
</dbReference>
<feature type="domain" description="Histidine kinase" evidence="10">
    <location>
        <begin position="412"/>
        <end position="649"/>
    </location>
</feature>
<accession>A0A0B5QTF9</accession>
<evidence type="ECO:0000256" key="3">
    <source>
        <dbReference type="ARBA" id="ARBA00012438"/>
    </source>
</evidence>
<dbReference type="Pfam" id="PF00512">
    <property type="entry name" value="HisKA"/>
    <property type="match status" value="1"/>
</dbReference>
<dbReference type="SUPFAM" id="SSF47384">
    <property type="entry name" value="Homodimeric domain of signal transducing histidine kinase"/>
    <property type="match status" value="1"/>
</dbReference>
<keyword evidence="4" id="KW-0597">Phosphoprotein</keyword>
<dbReference type="GO" id="GO:0000155">
    <property type="term" value="F:phosphorelay sensor kinase activity"/>
    <property type="evidence" value="ECO:0007669"/>
    <property type="project" value="InterPro"/>
</dbReference>
<keyword evidence="7" id="KW-0902">Two-component regulatory system</keyword>
<keyword evidence="9" id="KW-0472">Membrane</keyword>
<keyword evidence="8" id="KW-0175">Coiled coil</keyword>
<dbReference type="CDD" id="cd06225">
    <property type="entry name" value="HAMP"/>
    <property type="match status" value="1"/>
</dbReference>
<reference evidence="14" key="1">
    <citation type="submission" date="2014-12" db="EMBL/GenBank/DDBJ databases">
        <title>Genome sequence of Clostridium beijerinckii strain 59B.</title>
        <authorList>
            <person name="Little G.T."/>
            <person name="Minton N.P."/>
        </authorList>
    </citation>
    <scope>NUCLEOTIDE SEQUENCE [LARGE SCALE GENOMIC DNA]</scope>
    <source>
        <strain evidence="14">59B</strain>
    </source>
</reference>
<dbReference type="KEGG" id="cbei:LF65_05018"/>
<keyword evidence="6 13" id="KW-0418">Kinase</keyword>
<feature type="domain" description="PAS" evidence="11">
    <location>
        <begin position="236"/>
        <end position="281"/>
    </location>
</feature>
<dbReference type="AlphaFoldDB" id="A0A0B5QTF9"/>
<evidence type="ECO:0000259" key="12">
    <source>
        <dbReference type="PROSITE" id="PS50885"/>
    </source>
</evidence>